<dbReference type="AlphaFoldDB" id="A0A9Q6ZHI7"/>
<accession>A0A9Q6ZHI7</accession>
<evidence type="ECO:0000256" key="1">
    <source>
        <dbReference type="SAM" id="Phobius"/>
    </source>
</evidence>
<evidence type="ECO:0000313" key="2">
    <source>
        <dbReference type="EMBL" id="QQU01585.1"/>
    </source>
</evidence>
<dbReference type="Proteomes" id="UP000596202">
    <property type="component" value="Chromosome"/>
</dbReference>
<dbReference type="GeneID" id="93527507"/>
<dbReference type="RefSeq" id="WP_002992207.1">
    <property type="nucleotide sequence ID" value="NZ_CP068108.1"/>
</dbReference>
<evidence type="ECO:0000313" key="3">
    <source>
        <dbReference type="Proteomes" id="UP000596202"/>
    </source>
</evidence>
<keyword evidence="1" id="KW-1133">Transmembrane helix</keyword>
<reference evidence="2 3" key="1">
    <citation type="submission" date="2021-01" db="EMBL/GenBank/DDBJ databases">
        <title>FDA dAtabase for Regulatory Grade micrObial Sequences (FDA-ARGOS): Supporting development and validation of Infectious Disease Dx tests.</title>
        <authorList>
            <person name="Sproer C."/>
            <person name="Gronow S."/>
            <person name="Severitt S."/>
            <person name="Schroder I."/>
            <person name="Tallon L."/>
            <person name="Sadzewicz L."/>
            <person name="Zhao X."/>
            <person name="Boylan J."/>
            <person name="Ott S."/>
            <person name="Bowen H."/>
            <person name="Vavikolanu K."/>
            <person name="Mehta A."/>
            <person name="Aluvathingal J."/>
            <person name="Nadendla S."/>
            <person name="Lowell S."/>
            <person name="Myers T."/>
            <person name="Yan Y."/>
            <person name="Sichtig H."/>
        </authorList>
    </citation>
    <scope>NUCLEOTIDE SEQUENCE [LARGE SCALE GENOMIC DNA]</scope>
    <source>
        <strain evidence="2 3">FDAARGOS_1131</strain>
    </source>
</reference>
<keyword evidence="1" id="KW-0472">Membrane</keyword>
<feature type="transmembrane region" description="Helical" evidence="1">
    <location>
        <begin position="29"/>
        <end position="46"/>
    </location>
</feature>
<dbReference type="OrthoDB" id="1451251at2"/>
<name>A0A9Q6ZHI7_MYROD</name>
<dbReference type="EMBL" id="CP068108">
    <property type="protein sequence ID" value="QQU01585.1"/>
    <property type="molecule type" value="Genomic_DNA"/>
</dbReference>
<keyword evidence="1" id="KW-0812">Transmembrane</keyword>
<organism evidence="2 3">
    <name type="scientific">Myroides odoratus</name>
    <name type="common">Flavobacterium odoratum</name>
    <dbReference type="NCBI Taxonomy" id="256"/>
    <lineage>
        <taxon>Bacteria</taxon>
        <taxon>Pseudomonadati</taxon>
        <taxon>Bacteroidota</taxon>
        <taxon>Flavobacteriia</taxon>
        <taxon>Flavobacteriales</taxon>
        <taxon>Flavobacteriaceae</taxon>
        <taxon>Myroides</taxon>
    </lineage>
</organism>
<protein>
    <submittedName>
        <fullName evidence="2">Uncharacterized protein</fullName>
    </submittedName>
</protein>
<gene>
    <name evidence="2" type="ORF">I6I88_07565</name>
</gene>
<proteinExistence type="predicted"/>
<sequence>MNKLQLLRDSYSSRLKVYWNNLSIKRQRVLLLTAFTLYGIVCLFIVKTSFTSKIKQATSRQKQSNIKPVKYLLDRQKIELHPTIKLKHYESRSSIK</sequence>